<dbReference type="SUPFAM" id="SSF50129">
    <property type="entry name" value="GroES-like"/>
    <property type="match status" value="1"/>
</dbReference>
<dbReference type="SUPFAM" id="SSF51735">
    <property type="entry name" value="NAD(P)-binding Rossmann-fold domains"/>
    <property type="match status" value="1"/>
</dbReference>
<comment type="caution">
    <text evidence="4">The sequence shown here is derived from an EMBL/GenBank/DDBJ whole genome shotgun (WGS) entry which is preliminary data.</text>
</comment>
<proteinExistence type="predicted"/>
<accession>A0ABT1CPT1</accession>
<organism evidence="4 5">
    <name type="scientific">Hoeflea alexandrii</name>
    <dbReference type="NCBI Taxonomy" id="288436"/>
    <lineage>
        <taxon>Bacteria</taxon>
        <taxon>Pseudomonadati</taxon>
        <taxon>Pseudomonadota</taxon>
        <taxon>Alphaproteobacteria</taxon>
        <taxon>Hyphomicrobiales</taxon>
        <taxon>Rhizobiaceae</taxon>
        <taxon>Hoeflea</taxon>
    </lineage>
</organism>
<dbReference type="Proteomes" id="UP001320715">
    <property type="component" value="Unassembled WGS sequence"/>
</dbReference>
<gene>
    <name evidence="4" type="ORF">GTW23_08450</name>
</gene>
<dbReference type="InterPro" id="IPR011032">
    <property type="entry name" value="GroES-like_sf"/>
</dbReference>
<dbReference type="InterPro" id="IPR013149">
    <property type="entry name" value="ADH-like_C"/>
</dbReference>
<dbReference type="InterPro" id="IPR020843">
    <property type="entry name" value="ER"/>
</dbReference>
<dbReference type="RefSeq" id="WP_152008713.1">
    <property type="nucleotide sequence ID" value="NZ_JAAAML010000001.1"/>
</dbReference>
<evidence type="ECO:0000256" key="2">
    <source>
        <dbReference type="ARBA" id="ARBA00023002"/>
    </source>
</evidence>
<keyword evidence="5" id="KW-1185">Reference proteome</keyword>
<dbReference type="PANTHER" id="PTHR48106">
    <property type="entry name" value="QUINONE OXIDOREDUCTASE PIG3-RELATED"/>
    <property type="match status" value="1"/>
</dbReference>
<evidence type="ECO:0000313" key="4">
    <source>
        <dbReference type="EMBL" id="MCO6408199.1"/>
    </source>
</evidence>
<evidence type="ECO:0000256" key="1">
    <source>
        <dbReference type="ARBA" id="ARBA00022857"/>
    </source>
</evidence>
<dbReference type="Pfam" id="PF00107">
    <property type="entry name" value="ADH_zinc_N"/>
    <property type="match status" value="1"/>
</dbReference>
<dbReference type="PANTHER" id="PTHR48106:SF18">
    <property type="entry name" value="QUINONE OXIDOREDUCTASE PIG3"/>
    <property type="match status" value="1"/>
</dbReference>
<dbReference type="InterPro" id="IPR013154">
    <property type="entry name" value="ADH-like_N"/>
</dbReference>
<dbReference type="InterPro" id="IPR036291">
    <property type="entry name" value="NAD(P)-bd_dom_sf"/>
</dbReference>
<reference evidence="4 5" key="1">
    <citation type="submission" date="2020-01" db="EMBL/GenBank/DDBJ databases">
        <title>Genomes of bacteria type strains.</title>
        <authorList>
            <person name="Chen J."/>
            <person name="Zhu S."/>
            <person name="Yang J."/>
        </authorList>
    </citation>
    <scope>NUCLEOTIDE SEQUENCE [LARGE SCALE GENOMIC DNA]</scope>
    <source>
        <strain evidence="4 5">DSM 16655</strain>
    </source>
</reference>
<sequence length="345" mass="37314">MTLPASMNALILKGHGFAPTREGAAIETLEPYLEYGSLPVPKPGPGEVLIRVRMASVNPSDLYFIKGEYGQPRIKGAAAGFEGVGDVVAGSGLYATYLKGKRVAFVGGVNGSGAWAEYIIVQAAMCVVVKPAMRDEDAAGHVVNPVTAWTMFDIVKASGSRSFVFTAAFSQLGKLMAGLARDNGYAMIAVIRKESQAAHLRELGAKHVLLQSDPDFAAKFAALCKSEKPRILLDAVAGQVSADLFTAMPARARWIIYGKLETEMPTLREAGQFIFMNKKIEGYWLMNWFRQASILTKLKTLRAVQNRFISGAWSTEVVATVRLTDAIRDLPDALKLGDGKVMIVP</sequence>
<protein>
    <submittedName>
        <fullName evidence="4">Zinc-binding dehydrogenase</fullName>
    </submittedName>
</protein>
<dbReference type="SMART" id="SM00829">
    <property type="entry name" value="PKS_ER"/>
    <property type="match status" value="1"/>
</dbReference>
<dbReference type="EMBL" id="JAAAML010000001">
    <property type="protein sequence ID" value="MCO6408199.1"/>
    <property type="molecule type" value="Genomic_DNA"/>
</dbReference>
<evidence type="ECO:0000313" key="5">
    <source>
        <dbReference type="Proteomes" id="UP001320715"/>
    </source>
</evidence>
<dbReference type="Gene3D" id="3.40.50.720">
    <property type="entry name" value="NAD(P)-binding Rossmann-like Domain"/>
    <property type="match status" value="1"/>
</dbReference>
<dbReference type="Pfam" id="PF08240">
    <property type="entry name" value="ADH_N"/>
    <property type="match status" value="1"/>
</dbReference>
<feature type="domain" description="Enoyl reductase (ER)" evidence="3">
    <location>
        <begin position="24"/>
        <end position="343"/>
    </location>
</feature>
<keyword evidence="2" id="KW-0560">Oxidoreductase</keyword>
<dbReference type="Gene3D" id="3.90.180.10">
    <property type="entry name" value="Medium-chain alcohol dehydrogenases, catalytic domain"/>
    <property type="match status" value="1"/>
</dbReference>
<name>A0ABT1CPT1_9HYPH</name>
<keyword evidence="1" id="KW-0521">NADP</keyword>
<evidence type="ECO:0000259" key="3">
    <source>
        <dbReference type="SMART" id="SM00829"/>
    </source>
</evidence>